<dbReference type="Pfam" id="PF01969">
    <property type="entry name" value="Ni_insertion"/>
    <property type="match status" value="1"/>
</dbReference>
<dbReference type="EMBL" id="DWWJ01000055">
    <property type="protein sequence ID" value="HJC40472.1"/>
    <property type="molecule type" value="Genomic_DNA"/>
</dbReference>
<feature type="compositionally biased region" description="Basic and acidic residues" evidence="4">
    <location>
        <begin position="78"/>
        <end position="118"/>
    </location>
</feature>
<dbReference type="InterPro" id="IPR002822">
    <property type="entry name" value="Ni_insertion"/>
</dbReference>
<organism evidence="5 6">
    <name type="scientific">Candidatus Intestinimonas pullistercoris</name>
    <dbReference type="NCBI Taxonomy" id="2838623"/>
    <lineage>
        <taxon>Bacteria</taxon>
        <taxon>Bacillati</taxon>
        <taxon>Bacillota</taxon>
        <taxon>Clostridia</taxon>
        <taxon>Eubacteriales</taxon>
        <taxon>Intestinimonas</taxon>
    </lineage>
</organism>
<accession>A0A9D2NXX2</accession>
<sequence length="435" mass="46459">MKTLYLECNMGAAGDMLMAALYELLEDKEGFLRAMNGLGLPCVRVEAREAATCGIMGTHMAVTVHGQEEVEPPVLEGHAHPHIHDHGEEHPHAHAHHHEHEHGHTYDHDHGHTHEEAHHHHHHATPGHIAGLIDGLPLPQEVREHARGVYDAIARAEAKAHGCPVGDVHFHEVGALDAVADVAGVCYALYLLQPERIVVSPIHVGSGTVRCAHGVMPVPAPATANLLTGVPIYGGAVQGELCTPTGAALLTHFAQSFGPMPAMAVQAVGVGVGTKTFEQANCVRAFLGEAAETANGDILELTCNLDDMTPEALAFACARLLEEGALDVYTTPGTMKKGRPGWVLTALCDPGREAALAKAMFRHTATNGLRVRRCEKYFLAPRTETVDTPWGPVRVKRAEGFGAAHAKPEFDDVAALAKAGSLPFDTVWKAALARL</sequence>
<evidence type="ECO:0000256" key="4">
    <source>
        <dbReference type="SAM" id="MobiDB-lite"/>
    </source>
</evidence>
<comment type="function">
    <text evidence="3">Involved in the biosynthesis of a nickel-pincer cofactor ((SCS)Ni(II) pincer complex). Binds Ni(2+), and functions in nickel delivery to pyridinium-3,5-bisthiocarboxylic acid mononucleotide (P2TMN), to form the mature cofactor. Is thus probably required for the activation of nickel-pincer cofactor-dependent enzymes.</text>
</comment>
<evidence type="ECO:0000256" key="1">
    <source>
        <dbReference type="ARBA" id="ARBA00022596"/>
    </source>
</evidence>
<evidence type="ECO:0000256" key="3">
    <source>
        <dbReference type="HAMAP-Rule" id="MF_01074"/>
    </source>
</evidence>
<dbReference type="PANTHER" id="PTHR36566">
    <property type="entry name" value="NICKEL INSERTION PROTEIN-RELATED"/>
    <property type="match status" value="1"/>
</dbReference>
<comment type="catalytic activity">
    <reaction evidence="3">
        <text>Ni(II)-pyridinium-3,5-bisthiocarboxylate mononucleotide = pyridinium-3,5-bisthiocarboxylate mononucleotide + Ni(2+)</text>
        <dbReference type="Rhea" id="RHEA:54784"/>
        <dbReference type="ChEBI" id="CHEBI:49786"/>
        <dbReference type="ChEBI" id="CHEBI:137372"/>
        <dbReference type="ChEBI" id="CHEBI:137373"/>
        <dbReference type="EC" id="4.99.1.12"/>
    </reaction>
</comment>
<protein>
    <recommendedName>
        <fullName evidence="3">Pyridinium-3,5-bisthiocarboxylic acid mononucleotide nickel insertion protein</fullName>
        <shortName evidence="3">P2TMN nickel insertion protein</shortName>
        <ecNumber evidence="3">4.99.1.12</ecNumber>
    </recommendedName>
    <alternativeName>
        <fullName evidence="3">Nickel-pincer cofactor biosynthesis protein LarC</fullName>
    </alternativeName>
</protein>
<dbReference type="GO" id="GO:0051604">
    <property type="term" value="P:protein maturation"/>
    <property type="evidence" value="ECO:0007669"/>
    <property type="project" value="UniProtKB-UniRule"/>
</dbReference>
<dbReference type="NCBIfam" id="TIGR00299">
    <property type="entry name" value="nickel pincer cofactor biosynthesis protein LarC"/>
    <property type="match status" value="1"/>
</dbReference>
<evidence type="ECO:0000313" key="5">
    <source>
        <dbReference type="EMBL" id="HJC40472.1"/>
    </source>
</evidence>
<keyword evidence="2 3" id="KW-0456">Lyase</keyword>
<dbReference type="Gene3D" id="3.30.70.1380">
    <property type="entry name" value="Transcriptional regulatory protein pf0864 domain like"/>
    <property type="match status" value="1"/>
</dbReference>
<dbReference type="PANTHER" id="PTHR36566:SF1">
    <property type="entry name" value="PYRIDINIUM-3,5-BISTHIOCARBOXYLIC ACID MONONUCLEOTIDE NICKEL INSERTION PROTEIN"/>
    <property type="match status" value="1"/>
</dbReference>
<dbReference type="Proteomes" id="UP000823882">
    <property type="component" value="Unassembled WGS sequence"/>
</dbReference>
<dbReference type="GO" id="GO:0016151">
    <property type="term" value="F:nickel cation binding"/>
    <property type="evidence" value="ECO:0007669"/>
    <property type="project" value="UniProtKB-UniRule"/>
</dbReference>
<dbReference type="GO" id="GO:0016829">
    <property type="term" value="F:lyase activity"/>
    <property type="evidence" value="ECO:0007669"/>
    <property type="project" value="UniProtKB-UniRule"/>
</dbReference>
<evidence type="ECO:0000313" key="6">
    <source>
        <dbReference type="Proteomes" id="UP000823882"/>
    </source>
</evidence>
<keyword evidence="1 3" id="KW-0533">Nickel</keyword>
<name>A0A9D2NXX2_9FIRM</name>
<dbReference type="EC" id="4.99.1.12" evidence="3"/>
<reference evidence="5" key="2">
    <citation type="submission" date="2021-04" db="EMBL/GenBank/DDBJ databases">
        <authorList>
            <person name="Gilroy R."/>
        </authorList>
    </citation>
    <scope>NUCLEOTIDE SEQUENCE</scope>
    <source>
        <strain evidence="5">CHK186-1790</strain>
    </source>
</reference>
<comment type="similarity">
    <text evidence="3">Belongs to the LarC family.</text>
</comment>
<proteinExistence type="inferred from homology"/>
<reference evidence="5" key="1">
    <citation type="journal article" date="2021" name="PeerJ">
        <title>Extensive microbial diversity within the chicken gut microbiome revealed by metagenomics and culture.</title>
        <authorList>
            <person name="Gilroy R."/>
            <person name="Ravi A."/>
            <person name="Getino M."/>
            <person name="Pursley I."/>
            <person name="Horton D.L."/>
            <person name="Alikhan N.F."/>
            <person name="Baker D."/>
            <person name="Gharbi K."/>
            <person name="Hall N."/>
            <person name="Watson M."/>
            <person name="Adriaenssens E.M."/>
            <person name="Foster-Nyarko E."/>
            <person name="Jarju S."/>
            <person name="Secka A."/>
            <person name="Antonio M."/>
            <person name="Oren A."/>
            <person name="Chaudhuri R.R."/>
            <person name="La Ragione R."/>
            <person name="Hildebrand F."/>
            <person name="Pallen M.J."/>
        </authorList>
    </citation>
    <scope>NUCLEOTIDE SEQUENCE</scope>
    <source>
        <strain evidence="5">CHK186-1790</strain>
    </source>
</reference>
<comment type="caution">
    <text evidence="5">The sequence shown here is derived from an EMBL/GenBank/DDBJ whole genome shotgun (WGS) entry which is preliminary data.</text>
</comment>
<evidence type="ECO:0000256" key="2">
    <source>
        <dbReference type="ARBA" id="ARBA00023239"/>
    </source>
</evidence>
<gene>
    <name evidence="3 5" type="primary">larC</name>
    <name evidence="5" type="ORF">H9701_02830</name>
</gene>
<dbReference type="HAMAP" id="MF_01074">
    <property type="entry name" value="LarC"/>
    <property type="match status" value="1"/>
</dbReference>
<feature type="region of interest" description="Disordered" evidence="4">
    <location>
        <begin position="78"/>
        <end position="130"/>
    </location>
</feature>
<dbReference type="AlphaFoldDB" id="A0A9D2NXX2"/>